<evidence type="ECO:0000313" key="3">
    <source>
        <dbReference type="Proteomes" id="UP001164929"/>
    </source>
</evidence>
<dbReference type="GO" id="GO:0005654">
    <property type="term" value="C:nucleoplasm"/>
    <property type="evidence" value="ECO:0007669"/>
    <property type="project" value="TreeGrafter"/>
</dbReference>
<dbReference type="EMBL" id="JAQIZT010000004">
    <property type="protein sequence ID" value="KAJ6999570.1"/>
    <property type="molecule type" value="Genomic_DNA"/>
</dbReference>
<feature type="domain" description="Ubiquitin-like" evidence="1">
    <location>
        <begin position="1"/>
        <end position="65"/>
    </location>
</feature>
<feature type="domain" description="Ubiquitin-like" evidence="1">
    <location>
        <begin position="296"/>
        <end position="361"/>
    </location>
</feature>
<feature type="domain" description="Ubiquitin-like" evidence="1">
    <location>
        <begin position="144"/>
        <end position="212"/>
    </location>
</feature>
<comment type="caution">
    <text evidence="2">The sequence shown here is derived from an EMBL/GenBank/DDBJ whole genome shotgun (WGS) entry which is preliminary data.</text>
</comment>
<dbReference type="SMART" id="SM00213">
    <property type="entry name" value="UBQ"/>
    <property type="match status" value="4"/>
</dbReference>
<protein>
    <recommendedName>
        <fullName evidence="1">Ubiquitin-like domain-containing protein</fullName>
    </recommendedName>
</protein>
<dbReference type="InterPro" id="IPR029071">
    <property type="entry name" value="Ubiquitin-like_domsf"/>
</dbReference>
<proteinExistence type="predicted"/>
<dbReference type="CDD" id="cd17039">
    <property type="entry name" value="Ubl_ubiquitin_like"/>
    <property type="match status" value="6"/>
</dbReference>
<dbReference type="SUPFAM" id="SSF54236">
    <property type="entry name" value="Ubiquitin-like"/>
    <property type="match status" value="6"/>
</dbReference>
<gene>
    <name evidence="2" type="ORF">NC653_010324</name>
</gene>
<dbReference type="Gene3D" id="3.10.20.90">
    <property type="entry name" value="Phosphatidylinositol 3-kinase Catalytic Subunit, Chain A, domain 1"/>
    <property type="match status" value="6"/>
</dbReference>
<evidence type="ECO:0000313" key="2">
    <source>
        <dbReference type="EMBL" id="KAJ6999570.1"/>
    </source>
</evidence>
<name>A0AAD6W539_9ROSI</name>
<sequence>MQVKIEFDGVFKMQVDDSATVGDLKNQIRQTLGLTRPRLVYNGGLLDDQKTLHSYQIPNNSCIIVQEMYSIVCWVSDTINGVTLTAPYNLVVHRHNTFADLKYLLHKAYGIDMTDRKFYPKVEIPSFEPPDLCPLHLLKTMHIIKIVYINAKEYNMIVGDDETVLGVKNRIFSSFGRELPVEKQQLEFNGVEMQDENTMQCYPIDNYDRILVREKYGISVLRPLNPTSGQSNERYGLIVHKDYTVGDLKLMLQRQFGIDITSIRLTLPNLLGNYLMDDVKIGDYDISAGSTVISTMQVRIEIDGVFCMEVEDNATVEDLKNRIRQALGLPFPQLQLNGVILQSNSTLRSYQIPSHSRIIVLDMYFITCMVARTKIGITFHLPYTLFVHKGNTFRDLRHAFLQTMQVKISFNDKELEVEVEENATVLGLKQRLHDKFSLQPLAQELEFDGFILQNHGKTLRSYHIGNNAKIVLRELFGISIHVVKQDKDGEPDPQFPISVHKENTIGFLKEMLSIKYGVEFTHMKLGLSSMWNNNLHDSTKIGAYNLRDRSILYAFEM</sequence>
<dbReference type="GO" id="GO:0070628">
    <property type="term" value="F:proteasome binding"/>
    <property type="evidence" value="ECO:0007669"/>
    <property type="project" value="TreeGrafter"/>
</dbReference>
<dbReference type="PANTHER" id="PTHR10621">
    <property type="entry name" value="UV EXCISION REPAIR PROTEIN RAD23"/>
    <property type="match status" value="1"/>
</dbReference>
<dbReference type="PANTHER" id="PTHR10621:SF61">
    <property type="entry name" value="UBIQUITIN FAMILY PROTEIN"/>
    <property type="match status" value="1"/>
</dbReference>
<feature type="domain" description="Ubiquitin-like" evidence="1">
    <location>
        <begin position="244"/>
        <end position="292"/>
    </location>
</feature>
<dbReference type="GO" id="GO:0031593">
    <property type="term" value="F:polyubiquitin modification-dependent protein binding"/>
    <property type="evidence" value="ECO:0007669"/>
    <property type="project" value="TreeGrafter"/>
</dbReference>
<dbReference type="InterPro" id="IPR000626">
    <property type="entry name" value="Ubiquitin-like_dom"/>
</dbReference>
<dbReference type="GO" id="GO:0043161">
    <property type="term" value="P:proteasome-mediated ubiquitin-dependent protein catabolic process"/>
    <property type="evidence" value="ECO:0007669"/>
    <property type="project" value="TreeGrafter"/>
</dbReference>
<keyword evidence="3" id="KW-1185">Reference proteome</keyword>
<dbReference type="GO" id="GO:0043130">
    <property type="term" value="F:ubiquitin binding"/>
    <property type="evidence" value="ECO:0007669"/>
    <property type="project" value="TreeGrafter"/>
</dbReference>
<dbReference type="GO" id="GO:0005829">
    <property type="term" value="C:cytosol"/>
    <property type="evidence" value="ECO:0007669"/>
    <property type="project" value="TreeGrafter"/>
</dbReference>
<feature type="domain" description="Ubiquitin-like" evidence="1">
    <location>
        <begin position="404"/>
        <end position="472"/>
    </location>
</feature>
<dbReference type="Proteomes" id="UP001164929">
    <property type="component" value="Chromosome 4"/>
</dbReference>
<evidence type="ECO:0000259" key="1">
    <source>
        <dbReference type="PROSITE" id="PS50053"/>
    </source>
</evidence>
<dbReference type="Pfam" id="PF14560">
    <property type="entry name" value="Ubiquitin_2"/>
    <property type="match status" value="1"/>
</dbReference>
<dbReference type="PROSITE" id="PS50053">
    <property type="entry name" value="UBIQUITIN_2"/>
    <property type="match status" value="5"/>
</dbReference>
<reference evidence="2 3" key="1">
    <citation type="journal article" date="2023" name="Mol. Ecol. Resour.">
        <title>Chromosome-level genome assembly of a triploid poplar Populus alba 'Berolinensis'.</title>
        <authorList>
            <person name="Chen S."/>
            <person name="Yu Y."/>
            <person name="Wang X."/>
            <person name="Wang S."/>
            <person name="Zhang T."/>
            <person name="Zhou Y."/>
            <person name="He R."/>
            <person name="Meng N."/>
            <person name="Wang Y."/>
            <person name="Liu W."/>
            <person name="Liu Z."/>
            <person name="Liu J."/>
            <person name="Guo Q."/>
            <person name="Huang H."/>
            <person name="Sederoff R.R."/>
            <person name="Wang G."/>
            <person name="Qu G."/>
            <person name="Chen S."/>
        </authorList>
    </citation>
    <scope>NUCLEOTIDE SEQUENCE [LARGE SCALE GENOMIC DNA]</scope>
    <source>
        <strain evidence="2">SC-2020</strain>
    </source>
</reference>
<dbReference type="AlphaFoldDB" id="A0AAD6W539"/>
<organism evidence="2 3">
    <name type="scientific">Populus alba x Populus x berolinensis</name>
    <dbReference type="NCBI Taxonomy" id="444605"/>
    <lineage>
        <taxon>Eukaryota</taxon>
        <taxon>Viridiplantae</taxon>
        <taxon>Streptophyta</taxon>
        <taxon>Embryophyta</taxon>
        <taxon>Tracheophyta</taxon>
        <taxon>Spermatophyta</taxon>
        <taxon>Magnoliopsida</taxon>
        <taxon>eudicotyledons</taxon>
        <taxon>Gunneridae</taxon>
        <taxon>Pentapetalae</taxon>
        <taxon>rosids</taxon>
        <taxon>fabids</taxon>
        <taxon>Malpighiales</taxon>
        <taxon>Salicaceae</taxon>
        <taxon>Saliceae</taxon>
        <taxon>Populus</taxon>
    </lineage>
</organism>
<dbReference type="Pfam" id="PF00240">
    <property type="entry name" value="ubiquitin"/>
    <property type="match status" value="4"/>
</dbReference>
<accession>A0AAD6W539</accession>